<dbReference type="AlphaFoldDB" id="X0TI99"/>
<protein>
    <submittedName>
        <fullName evidence="1">Uncharacterized protein</fullName>
    </submittedName>
</protein>
<feature type="non-terminal residue" evidence="1">
    <location>
        <position position="116"/>
    </location>
</feature>
<proteinExistence type="predicted"/>
<comment type="caution">
    <text evidence="1">The sequence shown here is derived from an EMBL/GenBank/DDBJ whole genome shotgun (WGS) entry which is preliminary data.</text>
</comment>
<accession>X0TI99</accession>
<dbReference type="EMBL" id="BARS01011745">
    <property type="protein sequence ID" value="GAF93273.1"/>
    <property type="molecule type" value="Genomic_DNA"/>
</dbReference>
<sequence>MKKLISLLLLISVALSAVTFEEAWDTASKYKYGTESLNINPIQLTLSGGTEYWIFEVIAYGNIKTMIPVNAETGEVYYEDDILEGIKVHYFANFFATHSDIEDFLDSTKSMALNKK</sequence>
<evidence type="ECO:0000313" key="1">
    <source>
        <dbReference type="EMBL" id="GAF93273.1"/>
    </source>
</evidence>
<gene>
    <name evidence="1" type="ORF">S01H1_21238</name>
</gene>
<organism evidence="1">
    <name type="scientific">marine sediment metagenome</name>
    <dbReference type="NCBI Taxonomy" id="412755"/>
    <lineage>
        <taxon>unclassified sequences</taxon>
        <taxon>metagenomes</taxon>
        <taxon>ecological metagenomes</taxon>
    </lineage>
</organism>
<name>X0TI99_9ZZZZ</name>
<reference evidence="1" key="1">
    <citation type="journal article" date="2014" name="Front. Microbiol.">
        <title>High frequency of phylogenetically diverse reductive dehalogenase-homologous genes in deep subseafloor sedimentary metagenomes.</title>
        <authorList>
            <person name="Kawai M."/>
            <person name="Futagami T."/>
            <person name="Toyoda A."/>
            <person name="Takaki Y."/>
            <person name="Nishi S."/>
            <person name="Hori S."/>
            <person name="Arai W."/>
            <person name="Tsubouchi T."/>
            <person name="Morono Y."/>
            <person name="Uchiyama I."/>
            <person name="Ito T."/>
            <person name="Fujiyama A."/>
            <person name="Inagaki F."/>
            <person name="Takami H."/>
        </authorList>
    </citation>
    <scope>NUCLEOTIDE SEQUENCE</scope>
    <source>
        <strain evidence="1">Expedition CK06-06</strain>
    </source>
</reference>